<accession>A0ABD2MKM2</accession>
<reference evidence="2 3" key="1">
    <citation type="journal article" date="2021" name="BMC Biol.">
        <title>Horizontally acquired antibacterial genes associated with adaptive radiation of ladybird beetles.</title>
        <authorList>
            <person name="Li H.S."/>
            <person name="Tang X.F."/>
            <person name="Huang Y.H."/>
            <person name="Xu Z.Y."/>
            <person name="Chen M.L."/>
            <person name="Du X.Y."/>
            <person name="Qiu B.Y."/>
            <person name="Chen P.T."/>
            <person name="Zhang W."/>
            <person name="Slipinski A."/>
            <person name="Escalona H.E."/>
            <person name="Waterhouse R.M."/>
            <person name="Zwick A."/>
            <person name="Pang H."/>
        </authorList>
    </citation>
    <scope>NUCLEOTIDE SEQUENCE [LARGE SCALE GENOMIC DNA]</scope>
    <source>
        <strain evidence="2">SYSU2018</strain>
    </source>
</reference>
<gene>
    <name evidence="2" type="ORF">HHI36_010956</name>
</gene>
<proteinExistence type="predicted"/>
<dbReference type="EMBL" id="JABFTP020000001">
    <property type="protein sequence ID" value="KAL3266802.1"/>
    <property type="molecule type" value="Genomic_DNA"/>
</dbReference>
<feature type="compositionally biased region" description="Basic residues" evidence="1">
    <location>
        <begin position="8"/>
        <end position="23"/>
    </location>
</feature>
<dbReference type="Proteomes" id="UP001516400">
    <property type="component" value="Unassembled WGS sequence"/>
</dbReference>
<protein>
    <submittedName>
        <fullName evidence="2">Uncharacterized protein</fullName>
    </submittedName>
</protein>
<name>A0ABD2MKM2_9CUCU</name>
<dbReference type="AlphaFoldDB" id="A0ABD2MKM2"/>
<organism evidence="2 3">
    <name type="scientific">Cryptolaemus montrouzieri</name>
    <dbReference type="NCBI Taxonomy" id="559131"/>
    <lineage>
        <taxon>Eukaryota</taxon>
        <taxon>Metazoa</taxon>
        <taxon>Ecdysozoa</taxon>
        <taxon>Arthropoda</taxon>
        <taxon>Hexapoda</taxon>
        <taxon>Insecta</taxon>
        <taxon>Pterygota</taxon>
        <taxon>Neoptera</taxon>
        <taxon>Endopterygota</taxon>
        <taxon>Coleoptera</taxon>
        <taxon>Polyphaga</taxon>
        <taxon>Cucujiformia</taxon>
        <taxon>Coccinelloidea</taxon>
        <taxon>Coccinellidae</taxon>
        <taxon>Scymninae</taxon>
        <taxon>Scymnini</taxon>
        <taxon>Cryptolaemus</taxon>
    </lineage>
</organism>
<evidence type="ECO:0000313" key="2">
    <source>
        <dbReference type="EMBL" id="KAL3266802.1"/>
    </source>
</evidence>
<keyword evidence="3" id="KW-1185">Reference proteome</keyword>
<sequence>VGRVTSLRSRKHKHERRDLKRRKSRKLLRYELSNADMTPREQRVARNIWREKHRN</sequence>
<feature type="non-terminal residue" evidence="2">
    <location>
        <position position="1"/>
    </location>
</feature>
<feature type="region of interest" description="Disordered" evidence="1">
    <location>
        <begin position="1"/>
        <end position="23"/>
    </location>
</feature>
<comment type="caution">
    <text evidence="2">The sequence shown here is derived from an EMBL/GenBank/DDBJ whole genome shotgun (WGS) entry which is preliminary data.</text>
</comment>
<evidence type="ECO:0000313" key="3">
    <source>
        <dbReference type="Proteomes" id="UP001516400"/>
    </source>
</evidence>
<evidence type="ECO:0000256" key="1">
    <source>
        <dbReference type="SAM" id="MobiDB-lite"/>
    </source>
</evidence>